<dbReference type="Pfam" id="PF02979">
    <property type="entry name" value="NHase_alpha"/>
    <property type="match status" value="1"/>
</dbReference>
<gene>
    <name evidence="3" type="ORF">J2T57_000682</name>
</gene>
<reference evidence="3" key="1">
    <citation type="submission" date="2022-03" db="EMBL/GenBank/DDBJ databases">
        <title>Genomic Encyclopedia of Type Strains, Phase III (KMG-III): the genomes of soil and plant-associated and newly described type strains.</title>
        <authorList>
            <person name="Whitman W."/>
        </authorList>
    </citation>
    <scope>NUCLEOTIDE SEQUENCE</scope>
    <source>
        <strain evidence="3">ANL 6-2</strain>
    </source>
</reference>
<dbReference type="EMBL" id="JALJXV010000002">
    <property type="protein sequence ID" value="MCP1673583.1"/>
    <property type="molecule type" value="Genomic_DNA"/>
</dbReference>
<dbReference type="GO" id="GO:0018822">
    <property type="term" value="F:nitrile hydratase activity"/>
    <property type="evidence" value="ECO:0007669"/>
    <property type="project" value="UniProtKB-EC"/>
</dbReference>
<dbReference type="InterPro" id="IPR004232">
    <property type="entry name" value="CN_Hdrtase_a/SCN_Hdrlase_g"/>
</dbReference>
<keyword evidence="4" id="KW-1185">Reference proteome</keyword>
<name>A0AAE3G1Q7_9GAMM</name>
<dbReference type="AlphaFoldDB" id="A0AAE3G1Q7"/>
<dbReference type="RefSeq" id="WP_253474239.1">
    <property type="nucleotide sequence ID" value="NZ_JALJXV010000002.1"/>
</dbReference>
<accession>A0AAE3G1Q7</accession>
<comment type="caution">
    <text evidence="3">The sequence shown here is derived from an EMBL/GenBank/DDBJ whole genome shotgun (WGS) entry which is preliminary data.</text>
</comment>
<dbReference type="EC" id="4.2.1.84" evidence="3"/>
<keyword evidence="1" id="KW-0479">Metal-binding</keyword>
<feature type="domain" description="Nitrile hydratase alpha/Thiocyanate hydrolase gamma" evidence="2">
    <location>
        <begin position="17"/>
        <end position="196"/>
    </location>
</feature>
<dbReference type="Gene3D" id="3.90.330.10">
    <property type="entry name" value="Nitrile hydratase alpha /Thiocyanate hydrolase gamma"/>
    <property type="match status" value="1"/>
</dbReference>
<dbReference type="GO" id="GO:0046914">
    <property type="term" value="F:transition metal ion binding"/>
    <property type="evidence" value="ECO:0007669"/>
    <property type="project" value="InterPro"/>
</dbReference>
<protein>
    <submittedName>
        <fullName evidence="3">Nitrile hydratase</fullName>
        <ecNumber evidence="3">4.2.1.84</ecNumber>
    </submittedName>
</protein>
<sequence>MSHTHPLGNDEKRNTEFDYLEKAVSNILIERRLISDPEIWAQIDDMESRSSEAGARLVSLAWTDHEFRNRLLSNPIETIKGEGIKYDASHDLRILPASDDVHYVIVCTLCSCYPRALLGLPPSWYKSKAYRSRVVREPREVLAEFGTHLSSNTQVRVVDSTADMRYFVLPMRPIGTEEYDLNKLARLVSRDVLIGMRLPQEGVFHG</sequence>
<organism evidence="3 4">
    <name type="scientific">Natronocella acetinitrilica</name>
    <dbReference type="NCBI Taxonomy" id="414046"/>
    <lineage>
        <taxon>Bacteria</taxon>
        <taxon>Pseudomonadati</taxon>
        <taxon>Pseudomonadota</taxon>
        <taxon>Gammaproteobacteria</taxon>
        <taxon>Chromatiales</taxon>
        <taxon>Ectothiorhodospiraceae</taxon>
        <taxon>Natronocella</taxon>
    </lineage>
</organism>
<dbReference type="InterPro" id="IPR036648">
    <property type="entry name" value="CN_Hdrase_a/SCN_Hdrase_g_sf"/>
</dbReference>
<evidence type="ECO:0000313" key="4">
    <source>
        <dbReference type="Proteomes" id="UP001205843"/>
    </source>
</evidence>
<evidence type="ECO:0000313" key="3">
    <source>
        <dbReference type="EMBL" id="MCP1673583.1"/>
    </source>
</evidence>
<proteinExistence type="predicted"/>
<keyword evidence="3" id="KW-0456">Lyase</keyword>
<dbReference type="Proteomes" id="UP001205843">
    <property type="component" value="Unassembled WGS sequence"/>
</dbReference>
<evidence type="ECO:0000259" key="2">
    <source>
        <dbReference type="Pfam" id="PF02979"/>
    </source>
</evidence>
<dbReference type="SUPFAM" id="SSF56209">
    <property type="entry name" value="Nitrile hydratase alpha chain"/>
    <property type="match status" value="1"/>
</dbReference>
<evidence type="ECO:0000256" key="1">
    <source>
        <dbReference type="ARBA" id="ARBA00022723"/>
    </source>
</evidence>